<sequence length="231" mass="25647">MAKKLEFWGALGTVGYLLLIVVAVALKFEDFQQLKLNELGDFLAGVFGPVAFLWLVLGFLQQGRELKLSTDALRLQAEELKRSVEQQSIMATAAVQQIASQKAALQLQEQEIERSLSAIFSASTGSRQGVPEGIKTSVYFQNTGFEAREINVVFEPPIGSISSVSLGKLTKGSRSNIIDFIFPTSSEDRVGQCLINYLRSDGRRVSEEFTYSIPTDNPFVFIERRIELVDD</sequence>
<protein>
    <submittedName>
        <fullName evidence="3">Uncharacterized protein</fullName>
    </submittedName>
</protein>
<organism evidence="3 4">
    <name type="scientific">Pseudomonas cremoris</name>
    <dbReference type="NCBI Taxonomy" id="2724178"/>
    <lineage>
        <taxon>Bacteria</taxon>
        <taxon>Pseudomonadati</taxon>
        <taxon>Pseudomonadota</taxon>
        <taxon>Gammaproteobacteria</taxon>
        <taxon>Pseudomonadales</taxon>
        <taxon>Pseudomonadaceae</taxon>
        <taxon>Pseudomonas</taxon>
    </lineage>
</organism>
<evidence type="ECO:0000313" key="3">
    <source>
        <dbReference type="EMBL" id="MBC2407284.1"/>
    </source>
</evidence>
<gene>
    <name evidence="2" type="ORF">HF209_10085</name>
    <name evidence="3" type="ORF">HF257_14825</name>
</gene>
<accession>A0A7X1AMG7</accession>
<dbReference type="EMBL" id="JAAXCZ010000004">
    <property type="protein sequence ID" value="MBC2381295.1"/>
    <property type="molecule type" value="Genomic_DNA"/>
</dbReference>
<dbReference type="Proteomes" id="UP000534677">
    <property type="component" value="Unassembled WGS sequence"/>
</dbReference>
<proteinExistence type="predicted"/>
<evidence type="ECO:0000256" key="1">
    <source>
        <dbReference type="SAM" id="Phobius"/>
    </source>
</evidence>
<name>A0A7X1AMG7_9PSED</name>
<evidence type="ECO:0000313" key="4">
    <source>
        <dbReference type="Proteomes" id="UP000520513"/>
    </source>
</evidence>
<dbReference type="AlphaFoldDB" id="A0A7X1AMG7"/>
<evidence type="ECO:0000313" key="5">
    <source>
        <dbReference type="Proteomes" id="UP000534677"/>
    </source>
</evidence>
<feature type="transmembrane region" description="Helical" evidence="1">
    <location>
        <begin position="7"/>
        <end position="26"/>
    </location>
</feature>
<keyword evidence="1" id="KW-0472">Membrane</keyword>
<feature type="transmembrane region" description="Helical" evidence="1">
    <location>
        <begin position="42"/>
        <end position="60"/>
    </location>
</feature>
<keyword evidence="1" id="KW-1133">Transmembrane helix</keyword>
<dbReference type="Proteomes" id="UP000520513">
    <property type="component" value="Unassembled WGS sequence"/>
</dbReference>
<dbReference type="RefSeq" id="WP_185706741.1">
    <property type="nucleotide sequence ID" value="NZ_JAAXCY010000005.1"/>
</dbReference>
<reference evidence="4 5" key="1">
    <citation type="submission" date="2020-04" db="EMBL/GenBank/DDBJ databases">
        <title>Pseudomonas crami sp. nov., a novel proteolytic bacterial species isolated from cream.</title>
        <authorList>
            <person name="Hofmann K."/>
            <person name="Woller A."/>
            <person name="Huptas C."/>
            <person name="Wenning M."/>
            <person name="Scherer S."/>
            <person name="Doll E.V."/>
        </authorList>
    </citation>
    <scope>NUCLEOTIDE SEQUENCE [LARGE SCALE GENOMIC DNA]</scope>
    <source>
        <strain evidence="2 5">WS 5096</strain>
        <strain evidence="3 4">WS 5106</strain>
    </source>
</reference>
<evidence type="ECO:0000313" key="2">
    <source>
        <dbReference type="EMBL" id="MBC2381295.1"/>
    </source>
</evidence>
<dbReference type="EMBL" id="JAAXCY010000005">
    <property type="protein sequence ID" value="MBC2407284.1"/>
    <property type="molecule type" value="Genomic_DNA"/>
</dbReference>
<keyword evidence="1" id="KW-0812">Transmembrane</keyword>
<keyword evidence="5" id="KW-1185">Reference proteome</keyword>
<comment type="caution">
    <text evidence="3">The sequence shown here is derived from an EMBL/GenBank/DDBJ whole genome shotgun (WGS) entry which is preliminary data.</text>
</comment>